<geneLocation type="plasmid" evidence="13"/>
<evidence type="ECO:0000313" key="12">
    <source>
        <dbReference type="EMBL" id="QLB67463.1"/>
    </source>
</evidence>
<comment type="subunit">
    <text evidence="3 8">Homodimer.</text>
</comment>
<evidence type="ECO:0000256" key="2">
    <source>
        <dbReference type="ARBA" id="ARBA00008107"/>
    </source>
</evidence>
<evidence type="ECO:0000256" key="9">
    <source>
        <dbReference type="SAM" id="Coils"/>
    </source>
</evidence>
<dbReference type="PANTHER" id="PTHR42930:SF3">
    <property type="entry name" value="PHOSPHATE-SPECIFIC TRANSPORT SYSTEM ACCESSORY PROTEIN PHOU"/>
    <property type="match status" value="1"/>
</dbReference>
<evidence type="ECO:0000256" key="7">
    <source>
        <dbReference type="ARBA" id="ARBA00056181"/>
    </source>
</evidence>
<evidence type="ECO:0000256" key="1">
    <source>
        <dbReference type="ARBA" id="ARBA00004496"/>
    </source>
</evidence>
<dbReference type="InterPro" id="IPR038078">
    <property type="entry name" value="PhoU-like_sf"/>
</dbReference>
<reference evidence="12 13" key="1">
    <citation type="journal article" date="2014" name="Genome Announc.">
        <title>Draft Genome Sequence of the Haloacid-Degrading Burkholderia caribensis Strain MBA4.</title>
        <authorList>
            <person name="Pan Y."/>
            <person name="Kong K.F."/>
            <person name="Tsang J.S."/>
        </authorList>
    </citation>
    <scope>NUCLEOTIDE SEQUENCE [LARGE SCALE GENOMIC DNA]</scope>
    <source>
        <strain evidence="12 13">852011</strain>
    </source>
</reference>
<dbReference type="GO" id="GO:0045936">
    <property type="term" value="P:negative regulation of phosphate metabolic process"/>
    <property type="evidence" value="ECO:0007669"/>
    <property type="project" value="InterPro"/>
</dbReference>
<name>A0A9Q6SAG7_9BURK</name>
<organism evidence="12 13">
    <name type="scientific">Paraburkholderia caribensis</name>
    <dbReference type="NCBI Taxonomy" id="75105"/>
    <lineage>
        <taxon>Bacteria</taxon>
        <taxon>Pseudomonadati</taxon>
        <taxon>Pseudomonadota</taxon>
        <taxon>Betaproteobacteria</taxon>
        <taxon>Burkholderiales</taxon>
        <taxon>Burkholderiaceae</taxon>
        <taxon>Paraburkholderia</taxon>
    </lineage>
</organism>
<dbReference type="GO" id="GO:0005737">
    <property type="term" value="C:cytoplasm"/>
    <property type="evidence" value="ECO:0007669"/>
    <property type="project" value="UniProtKB-SubCell"/>
</dbReference>
<dbReference type="InterPro" id="IPR028366">
    <property type="entry name" value="PhoU"/>
</dbReference>
<geneLocation type="plasmid" evidence="12">
    <name>unnamed</name>
</geneLocation>
<reference evidence="12" key="2">
    <citation type="submission" date="2016-06" db="EMBL/GenBank/DDBJ databases">
        <authorList>
            <person name="Huang P."/>
            <person name="Jiang X."/>
            <person name="Liu X."/>
        </authorList>
    </citation>
    <scope>NUCLEOTIDE SEQUENCE</scope>
    <source>
        <strain evidence="12">852011</strain>
        <plasmid evidence="12">unnamed</plasmid>
    </source>
</reference>
<dbReference type="OrthoDB" id="9814256at2"/>
<dbReference type="EMBL" id="CP015960">
    <property type="protein sequence ID" value="QLB67463.1"/>
    <property type="molecule type" value="Genomic_DNA"/>
</dbReference>
<proteinExistence type="inferred from homology"/>
<evidence type="ECO:0000256" key="3">
    <source>
        <dbReference type="ARBA" id="ARBA00011738"/>
    </source>
</evidence>
<evidence type="ECO:0000256" key="5">
    <source>
        <dbReference type="ARBA" id="ARBA00022490"/>
    </source>
</evidence>
<dbReference type="RefSeq" id="WP_054931289.1">
    <property type="nucleotide sequence ID" value="NZ_CADFFM010000007.1"/>
</dbReference>
<dbReference type="PIRSF" id="PIRSF003107">
    <property type="entry name" value="PhoU"/>
    <property type="match status" value="1"/>
</dbReference>
<comment type="function">
    <text evidence="7 8">Plays a role in the regulation of phosphate uptake.</text>
</comment>
<evidence type="ECO:0000256" key="6">
    <source>
        <dbReference type="ARBA" id="ARBA00022592"/>
    </source>
</evidence>
<evidence type="ECO:0000313" key="14">
    <source>
        <dbReference type="Proteomes" id="UP001462961"/>
    </source>
</evidence>
<comment type="similarity">
    <text evidence="2 8">Belongs to the PhoU family.</text>
</comment>
<dbReference type="Proteomes" id="UP000509548">
    <property type="component" value="Plasmid unnamed"/>
</dbReference>
<dbReference type="AlphaFoldDB" id="A0A9Q6SAG7"/>
<keyword evidence="9" id="KW-0175">Coiled coil</keyword>
<dbReference type="Pfam" id="PF01895">
    <property type="entry name" value="PhoU"/>
    <property type="match status" value="2"/>
</dbReference>
<dbReference type="SUPFAM" id="SSF109755">
    <property type="entry name" value="PhoU-like"/>
    <property type="match status" value="1"/>
</dbReference>
<comment type="subcellular location">
    <subcellularLocation>
        <location evidence="1 8">Cytoplasm</location>
    </subcellularLocation>
</comment>
<dbReference type="NCBIfam" id="TIGR02135">
    <property type="entry name" value="phoU_full"/>
    <property type="match status" value="1"/>
</dbReference>
<dbReference type="EMBL" id="JAYLVJ010000007">
    <property type="protein sequence ID" value="MEO1753762.1"/>
    <property type="molecule type" value="Genomic_DNA"/>
</dbReference>
<keyword evidence="4 8" id="KW-0813">Transport</keyword>
<dbReference type="PANTHER" id="PTHR42930">
    <property type="entry name" value="PHOSPHATE-SPECIFIC TRANSPORT SYSTEM ACCESSORY PROTEIN PHOU"/>
    <property type="match status" value="1"/>
</dbReference>
<keyword evidence="14" id="KW-1185">Reference proteome</keyword>
<sequence>MSDKHLSSQFDAALNMLSTRLLEMGGVVERQITRCLSLLDAYDAALVEDIRASERELNALEIEIDEEIHRVIARRQPAARDLRLLMAMSKCVTNLERMGDEARKISKRMRRVDEHGGTPPISLAELKQCGELASSILHRVLDAFARMDAAAAAQIVRDDKAIDDVFRAFVERLATHMNEAPRAITVALEYLFIAKALERIGDHAKNIAEFVVFVVKGRDVRHIPLRELEREALTNEAH</sequence>
<reference evidence="11 14" key="3">
    <citation type="submission" date="2024-01" db="EMBL/GenBank/DDBJ databases">
        <title>The diversity of rhizobia nodulating Mimosa spp. in eleven states of Brazil covering several biomes is determined by host plant, location, and edaphic factors.</title>
        <authorList>
            <person name="Rouws L."/>
            <person name="Barauna A."/>
            <person name="Beukes C."/>
            <person name="De Faria S.M."/>
            <person name="Gross E."/>
            <person name="Dos Reis Junior F.B."/>
            <person name="Simon M."/>
            <person name="Maluk M."/>
            <person name="Odee D.W."/>
            <person name="Kenicer G."/>
            <person name="Young J.P.W."/>
            <person name="Reis V.M."/>
            <person name="Zilli J."/>
            <person name="James E.K."/>
        </authorList>
    </citation>
    <scope>NUCLEOTIDE SEQUENCE [LARGE SCALE GENOMIC DNA]</scope>
    <source>
        <strain evidence="11 14">JHI1651</strain>
    </source>
</reference>
<gene>
    <name evidence="11" type="primary">phoU</name>
    <name evidence="12" type="ORF">A9O66_34100</name>
    <name evidence="11" type="ORF">VOI32_07490</name>
</gene>
<keyword evidence="6 8" id="KW-0592">Phosphate transport</keyword>
<evidence type="ECO:0000313" key="13">
    <source>
        <dbReference type="Proteomes" id="UP000509548"/>
    </source>
</evidence>
<accession>A0A9Q6SAG7</accession>
<evidence type="ECO:0000313" key="11">
    <source>
        <dbReference type="EMBL" id="MEO1753762.1"/>
    </source>
</evidence>
<evidence type="ECO:0000256" key="4">
    <source>
        <dbReference type="ARBA" id="ARBA00022448"/>
    </source>
</evidence>
<dbReference type="GO" id="GO:0006817">
    <property type="term" value="P:phosphate ion transport"/>
    <property type="evidence" value="ECO:0007669"/>
    <property type="project" value="UniProtKB-KW"/>
</dbReference>
<dbReference type="FunFam" id="1.20.58.220:FF:000004">
    <property type="entry name" value="Phosphate-specific transport system accessory protein PhoU"/>
    <property type="match status" value="1"/>
</dbReference>
<feature type="coiled-coil region" evidence="9">
    <location>
        <begin position="43"/>
        <end position="70"/>
    </location>
</feature>
<feature type="domain" description="PhoU" evidence="10">
    <location>
        <begin position="127"/>
        <end position="211"/>
    </location>
</feature>
<protein>
    <recommendedName>
        <fullName evidence="8">Phosphate-specific transport system accessory protein PhoU</fullName>
    </recommendedName>
</protein>
<keyword evidence="5 8" id="KW-0963">Cytoplasm</keyword>
<evidence type="ECO:0000256" key="8">
    <source>
        <dbReference type="PIRNR" id="PIRNR003107"/>
    </source>
</evidence>
<dbReference type="Gene3D" id="1.20.58.220">
    <property type="entry name" value="Phosphate transport system protein phou homolog 2, domain 2"/>
    <property type="match status" value="1"/>
</dbReference>
<dbReference type="InterPro" id="IPR026022">
    <property type="entry name" value="PhoU_dom"/>
</dbReference>
<feature type="domain" description="PhoU" evidence="10">
    <location>
        <begin position="21"/>
        <end position="108"/>
    </location>
</feature>
<dbReference type="Proteomes" id="UP001462961">
    <property type="component" value="Unassembled WGS sequence"/>
</dbReference>
<dbReference type="GO" id="GO:0030643">
    <property type="term" value="P:intracellular phosphate ion homeostasis"/>
    <property type="evidence" value="ECO:0007669"/>
    <property type="project" value="InterPro"/>
</dbReference>
<evidence type="ECO:0000259" key="10">
    <source>
        <dbReference type="Pfam" id="PF01895"/>
    </source>
</evidence>
<keyword evidence="12" id="KW-0614">Plasmid</keyword>